<evidence type="ECO:0000313" key="2">
    <source>
        <dbReference type="EMBL" id="MEQ2177904.1"/>
    </source>
</evidence>
<reference evidence="2 3" key="1">
    <citation type="submission" date="2021-06" db="EMBL/GenBank/DDBJ databases">
        <authorList>
            <person name="Palmer J.M."/>
        </authorList>
    </citation>
    <scope>NUCLEOTIDE SEQUENCE [LARGE SCALE GENOMIC DNA]</scope>
    <source>
        <strain evidence="2 3">GA_2019</strain>
        <tissue evidence="2">Muscle</tissue>
    </source>
</reference>
<feature type="chain" id="PRO_5046435463" description="Secreted protein" evidence="1">
    <location>
        <begin position="20"/>
        <end position="130"/>
    </location>
</feature>
<protein>
    <recommendedName>
        <fullName evidence="4">Secreted protein</fullName>
    </recommendedName>
</protein>
<name>A0ABV0P2K3_9TELE</name>
<keyword evidence="1" id="KW-0732">Signal</keyword>
<feature type="signal peptide" evidence="1">
    <location>
        <begin position="1"/>
        <end position="19"/>
    </location>
</feature>
<evidence type="ECO:0000313" key="3">
    <source>
        <dbReference type="Proteomes" id="UP001476798"/>
    </source>
</evidence>
<keyword evidence="3" id="KW-1185">Reference proteome</keyword>
<proteinExistence type="predicted"/>
<gene>
    <name evidence="2" type="ORF">GOODEAATRI_008509</name>
</gene>
<evidence type="ECO:0000256" key="1">
    <source>
        <dbReference type="SAM" id="SignalP"/>
    </source>
</evidence>
<dbReference type="Proteomes" id="UP001476798">
    <property type="component" value="Unassembled WGS sequence"/>
</dbReference>
<sequence length="130" mass="14392">MHWSISCFLTFPLIPGKCSQTILLGDTVSEAGDNSMTSSCQVVCTRILCTGYPQIKRHSVLPSDMIINVIFVGYFLSLLEFDCTRSDRLCDGMLKPIVTNTPSRFRLLGVLLVYSNSASRNIAACEYNAK</sequence>
<organism evidence="2 3">
    <name type="scientific">Goodea atripinnis</name>
    <dbReference type="NCBI Taxonomy" id="208336"/>
    <lineage>
        <taxon>Eukaryota</taxon>
        <taxon>Metazoa</taxon>
        <taxon>Chordata</taxon>
        <taxon>Craniata</taxon>
        <taxon>Vertebrata</taxon>
        <taxon>Euteleostomi</taxon>
        <taxon>Actinopterygii</taxon>
        <taxon>Neopterygii</taxon>
        <taxon>Teleostei</taxon>
        <taxon>Neoteleostei</taxon>
        <taxon>Acanthomorphata</taxon>
        <taxon>Ovalentaria</taxon>
        <taxon>Atherinomorphae</taxon>
        <taxon>Cyprinodontiformes</taxon>
        <taxon>Goodeidae</taxon>
        <taxon>Goodea</taxon>
    </lineage>
</organism>
<accession>A0ABV0P2K3</accession>
<evidence type="ECO:0008006" key="4">
    <source>
        <dbReference type="Google" id="ProtNLM"/>
    </source>
</evidence>
<dbReference type="EMBL" id="JAHRIO010060425">
    <property type="protein sequence ID" value="MEQ2177904.1"/>
    <property type="molecule type" value="Genomic_DNA"/>
</dbReference>
<comment type="caution">
    <text evidence="2">The sequence shown here is derived from an EMBL/GenBank/DDBJ whole genome shotgun (WGS) entry which is preliminary data.</text>
</comment>